<evidence type="ECO:0000313" key="2">
    <source>
        <dbReference type="EMBL" id="KAK1734248.1"/>
    </source>
</evidence>
<feature type="compositionally biased region" description="Low complexity" evidence="1">
    <location>
        <begin position="439"/>
        <end position="450"/>
    </location>
</feature>
<feature type="compositionally biased region" description="Polar residues" evidence="1">
    <location>
        <begin position="18"/>
        <end position="47"/>
    </location>
</feature>
<gene>
    <name evidence="2" type="ORF">QTG54_015015</name>
</gene>
<feature type="compositionally biased region" description="Polar residues" evidence="1">
    <location>
        <begin position="68"/>
        <end position="116"/>
    </location>
</feature>
<evidence type="ECO:0000313" key="3">
    <source>
        <dbReference type="Proteomes" id="UP001224775"/>
    </source>
</evidence>
<feature type="region of interest" description="Disordered" evidence="1">
    <location>
        <begin position="308"/>
        <end position="338"/>
    </location>
</feature>
<evidence type="ECO:0000256" key="1">
    <source>
        <dbReference type="SAM" id="MobiDB-lite"/>
    </source>
</evidence>
<sequence length="839" mass="93612">MKRQNSSTSDNDDHSRNTSDSNNTIYPLEMSTSPILMTPPYNRNSASHGRRRKKLYSAAAEKRDDNIVGTNQPSLIASPGVSTLPASAASGTNSPSTTSNHDAANNTTNQITTMQKSQEEDDKDTSKKLKAPNRRNPLRTMYHMLTNKLQYYRKKLSNLTPRQKLVVCTLLIVWKFIQAWLIVRGVVWLSGGSAVAVDHHHGGVNNGGKEGVSVVQVGRSLDQRMKLDGELQVEIELSRVEEDRLEERLWMDKDGHQYVRLDEEEDVRGDGRNDGMMEGIEESEVDMMAATKILYMLTVTCATQQPQFSPHASKESSITQQQRDGTTNVNDSSSKLNSSAANTNIDSLLSTLSTNIQTMITHPEGYTVDVYWMLGCAWSDYNSMLSSSASELNNNEEISEYWKEYIAQQLPNGVGLQIWEDAMPLDYSAAAVPFKDKTAGQQQQRQGRQTAHSDAQFNSSTKKGEEDHYATATLSPSIDKFMKQHRYVVRDKLDYYDVFLSFGASLQPQHPQPSSANRNSGIVELSGELVQVNGTFVQFCTKNLYRDTTISCNDRLDYLTKRYGISKNVAMVSLLKEKECICTVGGGDLEAIIPSQFLERITGDHIYTFLSMSSELNELPNGQHIIPGFLAVDAVPPTAGKGTNDFGSQQFHVDASPCCDSDSMELSVETKGGVAINADEWQMIKVVTEDSADMNEDKTKDETPSPLSEWIAVERKRKSGEGTTRPTFKFYEDGWMLTKDQLLRFDYGSNRGKFLPPFTSENSVHVHDSSMSKHSLTCPLFESKDIRGLGLRRAISLDPNEFSRQLIHPVSPLTTTASKNVSLGARELLRQFHNAEKKM</sequence>
<dbReference type="EMBL" id="JATAAI010000040">
    <property type="protein sequence ID" value="KAK1734248.1"/>
    <property type="molecule type" value="Genomic_DNA"/>
</dbReference>
<feature type="region of interest" description="Disordered" evidence="1">
    <location>
        <begin position="436"/>
        <end position="468"/>
    </location>
</feature>
<comment type="caution">
    <text evidence="2">The sequence shown here is derived from an EMBL/GenBank/DDBJ whole genome shotgun (WGS) entry which is preliminary data.</text>
</comment>
<organism evidence="2 3">
    <name type="scientific">Skeletonema marinoi</name>
    <dbReference type="NCBI Taxonomy" id="267567"/>
    <lineage>
        <taxon>Eukaryota</taxon>
        <taxon>Sar</taxon>
        <taxon>Stramenopiles</taxon>
        <taxon>Ochrophyta</taxon>
        <taxon>Bacillariophyta</taxon>
        <taxon>Coscinodiscophyceae</taxon>
        <taxon>Thalassiosirophycidae</taxon>
        <taxon>Thalassiosirales</taxon>
        <taxon>Skeletonemataceae</taxon>
        <taxon>Skeletonema</taxon>
        <taxon>Skeletonema marinoi-dohrnii complex</taxon>
    </lineage>
</organism>
<dbReference type="Proteomes" id="UP001224775">
    <property type="component" value="Unassembled WGS sequence"/>
</dbReference>
<dbReference type="AlphaFoldDB" id="A0AAD9D638"/>
<accession>A0AAD9D638</accession>
<reference evidence="2" key="1">
    <citation type="submission" date="2023-06" db="EMBL/GenBank/DDBJ databases">
        <title>Survivors Of The Sea: Transcriptome response of Skeletonema marinoi to long-term dormancy.</title>
        <authorList>
            <person name="Pinder M.I.M."/>
            <person name="Kourtchenko O."/>
            <person name="Robertson E.K."/>
            <person name="Larsson T."/>
            <person name="Maumus F."/>
            <person name="Osuna-Cruz C.M."/>
            <person name="Vancaester E."/>
            <person name="Stenow R."/>
            <person name="Vandepoele K."/>
            <person name="Ploug H."/>
            <person name="Bruchert V."/>
            <person name="Godhe A."/>
            <person name="Topel M."/>
        </authorList>
    </citation>
    <scope>NUCLEOTIDE SEQUENCE</scope>
    <source>
        <strain evidence="2">R05AC</strain>
    </source>
</reference>
<keyword evidence="3" id="KW-1185">Reference proteome</keyword>
<proteinExistence type="predicted"/>
<name>A0AAD9D638_9STRA</name>
<protein>
    <submittedName>
        <fullName evidence="2">Uncharacterized protein</fullName>
    </submittedName>
</protein>
<feature type="compositionally biased region" description="Polar residues" evidence="1">
    <location>
        <begin position="452"/>
        <end position="461"/>
    </location>
</feature>
<feature type="region of interest" description="Disordered" evidence="1">
    <location>
        <begin position="1"/>
        <end position="136"/>
    </location>
</feature>